<reference evidence="8 9" key="1">
    <citation type="submission" date="2020-06" db="EMBL/GenBank/DDBJ databases">
        <title>The yeast mating-type switching endonuclease HO is a domesticated member of an unorthodox homing genetic element family.</title>
        <authorList>
            <person name="Coughlan A.Y."/>
            <person name="Lombardi L."/>
            <person name="Braun-Galleani S."/>
            <person name="Martos A.R."/>
            <person name="Galeote V."/>
            <person name="Bigey F."/>
            <person name="Dequin S."/>
            <person name="Byrne K.P."/>
            <person name="Wolfe K.H."/>
        </authorList>
    </citation>
    <scope>NUCLEOTIDE SEQUENCE [LARGE SCALE GENOMIC DNA]</scope>
    <source>
        <strain evidence="8 9">CBS764</strain>
    </source>
</reference>
<dbReference type="InterPro" id="IPR014774">
    <property type="entry name" value="KaiC-like_dom"/>
</dbReference>
<dbReference type="GeneID" id="59325853"/>
<dbReference type="GO" id="GO:0000400">
    <property type="term" value="F:four-way junction DNA binding"/>
    <property type="evidence" value="ECO:0007669"/>
    <property type="project" value="TreeGrafter"/>
</dbReference>
<keyword evidence="2" id="KW-0547">Nucleotide-binding</keyword>
<evidence type="ECO:0000256" key="5">
    <source>
        <dbReference type="ARBA" id="ARBA00023204"/>
    </source>
</evidence>
<dbReference type="EMBL" id="CP059249">
    <property type="protein sequence ID" value="QLL32686.1"/>
    <property type="molecule type" value="Genomic_DNA"/>
</dbReference>
<dbReference type="OrthoDB" id="5957327at2759"/>
<evidence type="ECO:0000313" key="8">
    <source>
        <dbReference type="EMBL" id="QLL32686.1"/>
    </source>
</evidence>
<dbReference type="InterPro" id="IPR027417">
    <property type="entry name" value="P-loop_NTPase"/>
</dbReference>
<keyword evidence="9" id="KW-1185">Reference proteome</keyword>
<gene>
    <name evidence="8" type="ORF">HG536_0D02080</name>
</gene>
<dbReference type="GO" id="GO:0008821">
    <property type="term" value="F:crossover junction DNA endonuclease activity"/>
    <property type="evidence" value="ECO:0007669"/>
    <property type="project" value="TreeGrafter"/>
</dbReference>
<organism evidence="8 9">
    <name type="scientific">Torulaspora globosa</name>
    <dbReference type="NCBI Taxonomy" id="48254"/>
    <lineage>
        <taxon>Eukaryota</taxon>
        <taxon>Fungi</taxon>
        <taxon>Dikarya</taxon>
        <taxon>Ascomycota</taxon>
        <taxon>Saccharomycotina</taxon>
        <taxon>Saccharomycetes</taxon>
        <taxon>Saccharomycetales</taxon>
        <taxon>Saccharomycetaceae</taxon>
        <taxon>Torulaspora</taxon>
    </lineage>
</organism>
<dbReference type="PROSITE" id="PS50162">
    <property type="entry name" value="RECA_2"/>
    <property type="match status" value="1"/>
</dbReference>
<feature type="domain" description="RecA family profile 1" evidence="7">
    <location>
        <begin position="14"/>
        <end position="178"/>
    </location>
</feature>
<dbReference type="GO" id="GO:0005657">
    <property type="term" value="C:replication fork"/>
    <property type="evidence" value="ECO:0007669"/>
    <property type="project" value="TreeGrafter"/>
</dbReference>
<comment type="subcellular location">
    <subcellularLocation>
        <location evidence="1">Nucleus</location>
    </subcellularLocation>
</comment>
<evidence type="ECO:0000313" key="9">
    <source>
        <dbReference type="Proteomes" id="UP000515788"/>
    </source>
</evidence>
<name>A0A7G3ZGQ0_9SACH</name>
<dbReference type="RefSeq" id="XP_037139360.1">
    <property type="nucleotide sequence ID" value="XM_037283464.1"/>
</dbReference>
<dbReference type="AlphaFoldDB" id="A0A7G3ZGQ0"/>
<evidence type="ECO:0000256" key="2">
    <source>
        <dbReference type="ARBA" id="ARBA00022741"/>
    </source>
</evidence>
<sequence length="314" mass="35259">MSVGISLSQLLVDNPEPLPSGIEALDECLGDGFQARSIYEIYGPPGVGKTRLGLQLVERAQGNALWIETFKPMPSGLLSPATKDKCLHTRCTKFTQLLYLFRWLLLRAQDEPEKQADRQLVVIDGFSQLVCDHMYHLQARSSDRNMHDIKCRHLIAIFTAITKFTHSTKSTVLLLDHCMNTSFQNGSAGTFEQDLDVVDDGFNFFVTSSTTKRVQVLKSALTAGGVGMGSRDSRWEAFLDRRIALFWDWDRASKSGDHRPHLPLKKTRIAFVTSAGSPGRSNPIVIPWQEWHNERPISTSKPTELDEVVWDSEG</sequence>
<keyword evidence="6" id="KW-0539">Nucleus</keyword>
<dbReference type="PANTHER" id="PTHR46239:SF1">
    <property type="entry name" value="DNA REPAIR PROTEIN RAD51 HOMOLOG 3"/>
    <property type="match status" value="1"/>
</dbReference>
<evidence type="ECO:0000256" key="4">
    <source>
        <dbReference type="ARBA" id="ARBA00022840"/>
    </source>
</evidence>
<keyword evidence="4" id="KW-0067">ATP-binding</keyword>
<dbReference type="InterPro" id="IPR020588">
    <property type="entry name" value="RecA_ATP-bd"/>
</dbReference>
<dbReference type="KEGG" id="tgb:HG536_0D02080"/>
<dbReference type="GO" id="GO:0005524">
    <property type="term" value="F:ATP binding"/>
    <property type="evidence" value="ECO:0007669"/>
    <property type="project" value="UniProtKB-KW"/>
</dbReference>
<evidence type="ECO:0000256" key="1">
    <source>
        <dbReference type="ARBA" id="ARBA00004123"/>
    </source>
</evidence>
<evidence type="ECO:0000259" key="7">
    <source>
        <dbReference type="PROSITE" id="PS50162"/>
    </source>
</evidence>
<dbReference type="GO" id="GO:0140664">
    <property type="term" value="F:ATP-dependent DNA damage sensor activity"/>
    <property type="evidence" value="ECO:0007669"/>
    <property type="project" value="InterPro"/>
</dbReference>
<evidence type="ECO:0000256" key="6">
    <source>
        <dbReference type="ARBA" id="ARBA00023242"/>
    </source>
</evidence>
<evidence type="ECO:0000256" key="3">
    <source>
        <dbReference type="ARBA" id="ARBA00022763"/>
    </source>
</evidence>
<dbReference type="GO" id="GO:0033065">
    <property type="term" value="C:Rad51C-XRCC3 complex"/>
    <property type="evidence" value="ECO:0007669"/>
    <property type="project" value="TreeGrafter"/>
</dbReference>
<dbReference type="GO" id="GO:0007131">
    <property type="term" value="P:reciprocal meiotic recombination"/>
    <property type="evidence" value="ECO:0007669"/>
    <property type="project" value="TreeGrafter"/>
</dbReference>
<dbReference type="PANTHER" id="PTHR46239">
    <property type="entry name" value="DNA REPAIR PROTEIN RAD51 HOMOLOG 3 RAD51C"/>
    <property type="match status" value="1"/>
</dbReference>
<dbReference type="Pfam" id="PF06745">
    <property type="entry name" value="ATPase"/>
    <property type="match status" value="1"/>
</dbReference>
<keyword evidence="3" id="KW-0227">DNA damage</keyword>
<dbReference type="SUPFAM" id="SSF52540">
    <property type="entry name" value="P-loop containing nucleoside triphosphate hydrolases"/>
    <property type="match status" value="1"/>
</dbReference>
<accession>A0A7G3ZGQ0</accession>
<protein>
    <recommendedName>
        <fullName evidence="7">RecA family profile 1 domain-containing protein</fullName>
    </recommendedName>
</protein>
<keyword evidence="5" id="KW-0234">DNA repair</keyword>
<dbReference type="Gene3D" id="3.40.50.300">
    <property type="entry name" value="P-loop containing nucleotide triphosphate hydrolases"/>
    <property type="match status" value="1"/>
</dbReference>
<dbReference type="GO" id="GO:0000707">
    <property type="term" value="P:meiotic DNA recombinase assembly"/>
    <property type="evidence" value="ECO:0007669"/>
    <property type="project" value="TreeGrafter"/>
</dbReference>
<dbReference type="GO" id="GO:0033063">
    <property type="term" value="C:Rad51B-Rad51C-Rad51D-XRCC2 complex"/>
    <property type="evidence" value="ECO:0007669"/>
    <property type="project" value="TreeGrafter"/>
</dbReference>
<proteinExistence type="predicted"/>
<dbReference type="InterPro" id="IPR052093">
    <property type="entry name" value="HR_Repair_Mediator"/>
</dbReference>
<dbReference type="Proteomes" id="UP000515788">
    <property type="component" value="Chromosome 4"/>
</dbReference>